<dbReference type="PANTHER" id="PTHR11523">
    <property type="entry name" value="SODIUM/POTASSIUM-DEPENDENT ATPASE BETA SUBUNIT"/>
    <property type="match status" value="1"/>
</dbReference>
<evidence type="ECO:0000256" key="1">
    <source>
        <dbReference type="ARBA" id="ARBA00004606"/>
    </source>
</evidence>
<comment type="subcellular location">
    <subcellularLocation>
        <location evidence="1">Membrane</location>
        <topology evidence="1">Single-pass type II membrane protein</topology>
    </subcellularLocation>
</comment>
<feature type="non-terminal residue" evidence="7">
    <location>
        <position position="174"/>
    </location>
</feature>
<keyword evidence="4" id="KW-0735">Signal-anchor</keyword>
<protein>
    <submittedName>
        <fullName evidence="7">Uncharacterized protein</fullName>
    </submittedName>
</protein>
<dbReference type="Pfam" id="PF00287">
    <property type="entry name" value="Na_K-ATPase"/>
    <property type="match status" value="1"/>
</dbReference>
<keyword evidence="8" id="KW-1185">Reference proteome</keyword>
<sequence>MCFFNAIIDPFEPTLQGDTSFLKSPGIGYRPQIDYTTDEIWFDEDSSSEKNKKLIKSFEDVLEPYGDFTDHAYRRSDCSDDNPINDFPCRLKEYNHKDFAPCNKAGHFGLTSGLAKCFLLRLNKIYGWKPADYKLSQLNDVDMPDKVRKIIDAANRRPPGEGKVRLIPLWCKGK</sequence>
<name>A0ABD0JQR3_9CAEN</name>
<evidence type="ECO:0000256" key="4">
    <source>
        <dbReference type="ARBA" id="ARBA00022968"/>
    </source>
</evidence>
<organism evidence="7 8">
    <name type="scientific">Batillaria attramentaria</name>
    <dbReference type="NCBI Taxonomy" id="370345"/>
    <lineage>
        <taxon>Eukaryota</taxon>
        <taxon>Metazoa</taxon>
        <taxon>Spiralia</taxon>
        <taxon>Lophotrochozoa</taxon>
        <taxon>Mollusca</taxon>
        <taxon>Gastropoda</taxon>
        <taxon>Caenogastropoda</taxon>
        <taxon>Sorbeoconcha</taxon>
        <taxon>Cerithioidea</taxon>
        <taxon>Batillariidae</taxon>
        <taxon>Batillaria</taxon>
    </lineage>
</organism>
<keyword evidence="3" id="KW-0812">Transmembrane</keyword>
<evidence type="ECO:0000256" key="3">
    <source>
        <dbReference type="ARBA" id="ARBA00022692"/>
    </source>
</evidence>
<comment type="similarity">
    <text evidence="2">Belongs to the X(+)/potassium ATPases subunit beta family.</text>
</comment>
<dbReference type="InterPro" id="IPR000402">
    <property type="entry name" value="Na/K_ATPase_sub_beta"/>
</dbReference>
<proteinExistence type="inferred from homology"/>
<dbReference type="InterPro" id="IPR038702">
    <property type="entry name" value="Na/K_ATPase_sub_beta_sf"/>
</dbReference>
<dbReference type="Gene3D" id="2.60.40.1660">
    <property type="entry name" value="Na, k-atpase alpha subunit"/>
    <property type="match status" value="1"/>
</dbReference>
<dbReference type="PANTHER" id="PTHR11523:SF28">
    <property type="entry name" value="NA_K-ATPASE BETA SUBUNIT ISOFORM 4-RELATED"/>
    <property type="match status" value="1"/>
</dbReference>
<dbReference type="GO" id="GO:0016020">
    <property type="term" value="C:membrane"/>
    <property type="evidence" value="ECO:0007669"/>
    <property type="project" value="UniProtKB-SubCell"/>
</dbReference>
<dbReference type="EMBL" id="JACVVK020000350">
    <property type="protein sequence ID" value="KAK7477426.1"/>
    <property type="molecule type" value="Genomic_DNA"/>
</dbReference>
<keyword evidence="5" id="KW-1133">Transmembrane helix</keyword>
<dbReference type="AlphaFoldDB" id="A0ABD0JQR3"/>
<reference evidence="7 8" key="1">
    <citation type="journal article" date="2023" name="Sci. Data">
        <title>Genome assembly of the Korean intertidal mud-creeper Batillaria attramentaria.</title>
        <authorList>
            <person name="Patra A.K."/>
            <person name="Ho P.T."/>
            <person name="Jun S."/>
            <person name="Lee S.J."/>
            <person name="Kim Y."/>
            <person name="Won Y.J."/>
        </authorList>
    </citation>
    <scope>NUCLEOTIDE SEQUENCE [LARGE SCALE GENOMIC DNA]</scope>
    <source>
        <strain evidence="7">Wonlab-2016</strain>
    </source>
</reference>
<comment type="caution">
    <text evidence="7">The sequence shown here is derived from an EMBL/GenBank/DDBJ whole genome shotgun (WGS) entry which is preliminary data.</text>
</comment>
<evidence type="ECO:0000313" key="7">
    <source>
        <dbReference type="EMBL" id="KAK7477426.1"/>
    </source>
</evidence>
<evidence type="ECO:0000256" key="5">
    <source>
        <dbReference type="ARBA" id="ARBA00022989"/>
    </source>
</evidence>
<dbReference type="Proteomes" id="UP001519460">
    <property type="component" value="Unassembled WGS sequence"/>
</dbReference>
<evidence type="ECO:0000256" key="6">
    <source>
        <dbReference type="ARBA" id="ARBA00023136"/>
    </source>
</evidence>
<evidence type="ECO:0000313" key="8">
    <source>
        <dbReference type="Proteomes" id="UP001519460"/>
    </source>
</evidence>
<keyword evidence="6" id="KW-0472">Membrane</keyword>
<gene>
    <name evidence="7" type="ORF">BaRGS_00031328</name>
</gene>
<accession>A0ABD0JQR3</accession>
<evidence type="ECO:0000256" key="2">
    <source>
        <dbReference type="ARBA" id="ARBA00005876"/>
    </source>
</evidence>